<reference evidence="2 3" key="1">
    <citation type="submission" date="2021-01" db="EMBL/GenBank/DDBJ databases">
        <title>Whole genome sequence of Paenibacillus sonchi LMG 24727 for comparative genomics.</title>
        <authorList>
            <person name="Lee G."/>
            <person name="Kim M.-J."/>
            <person name="Lim K."/>
            <person name="Shin J.-H."/>
        </authorList>
    </citation>
    <scope>NUCLEOTIDE SEQUENCE [LARGE SCALE GENOMIC DNA]</scope>
    <source>
        <strain evidence="2 3">LMG 24727</strain>
    </source>
</reference>
<name>A0A974SD83_9BACL</name>
<protein>
    <recommendedName>
        <fullName evidence="1">GAPS4 PD-(D/E)XK nuclease domain-containing protein</fullName>
    </recommendedName>
</protein>
<organism evidence="2 3">
    <name type="scientific">Paenibacillus sonchi</name>
    <dbReference type="NCBI Taxonomy" id="373687"/>
    <lineage>
        <taxon>Bacteria</taxon>
        <taxon>Bacillati</taxon>
        <taxon>Bacillota</taxon>
        <taxon>Bacilli</taxon>
        <taxon>Bacillales</taxon>
        <taxon>Paenibacillaceae</taxon>
        <taxon>Paenibacillus</taxon>
        <taxon>Paenibacillus sonchi group</taxon>
    </lineage>
</organism>
<dbReference type="InterPro" id="IPR058873">
    <property type="entry name" value="PDDEXK_GAPS4"/>
</dbReference>
<dbReference type="RefSeq" id="WP_039832576.1">
    <property type="nucleotide sequence ID" value="NZ_CP068595.1"/>
</dbReference>
<feature type="domain" description="GAPS4 PD-(D/E)XK nuclease" evidence="1">
    <location>
        <begin position="1"/>
        <end position="163"/>
    </location>
</feature>
<dbReference type="Pfam" id="PF26115">
    <property type="entry name" value="PDDEXK_GAPS4"/>
    <property type="match status" value="1"/>
</dbReference>
<sequence>MSEEQQYQGDRWTIQSKTILQNLGWTQVGDSNFDISCVNKTAHKTKTRDRVNPHGIDLVFSFYDPYSKKDIGLIVESKHRKWDGINITQIEEFVKQLQMTIECAGSSEVLQQLECPTVRTGLLMIWCNEPELFEENKYREYLKRLRLTAKRSNPVTIYVASNTEILKWCSLIQKMNVLRSNSDTTEFKFFYPSDTYSGGKSSPTRRDHVNIVHLFSSYIFAKSKEKKVFRGISLLSEVSHVFFFTAPTLEELNFMYSCIQPFQLEDATELRIHLYNDDTIFRPQIEQFIRSKRNELSQQESDLEVNIDYMIKLANVPEEYNK</sequence>
<keyword evidence="3" id="KW-1185">Reference proteome</keyword>
<evidence type="ECO:0000313" key="3">
    <source>
        <dbReference type="Proteomes" id="UP000595841"/>
    </source>
</evidence>
<dbReference type="AlphaFoldDB" id="A0A974SD83"/>
<dbReference type="KEGG" id="pson:JI735_32935"/>
<evidence type="ECO:0000313" key="2">
    <source>
        <dbReference type="EMBL" id="QQZ61134.1"/>
    </source>
</evidence>
<dbReference type="EMBL" id="CP068595">
    <property type="protein sequence ID" value="QQZ61134.1"/>
    <property type="molecule type" value="Genomic_DNA"/>
</dbReference>
<proteinExistence type="predicted"/>
<evidence type="ECO:0000259" key="1">
    <source>
        <dbReference type="Pfam" id="PF26115"/>
    </source>
</evidence>
<gene>
    <name evidence="2" type="ORF">JI735_32935</name>
</gene>
<dbReference type="Proteomes" id="UP000595841">
    <property type="component" value="Chromosome"/>
</dbReference>
<accession>A0A974SD83</accession>